<dbReference type="EMBL" id="WMIF01000029">
    <property type="protein sequence ID" value="MTH36142.1"/>
    <property type="molecule type" value="Genomic_DNA"/>
</dbReference>
<sequence>MQHSHFALAAAAVIGLALPALAQDTDFSLTYHVERTPAARLSIETCGKTVADAAASAGLQGVTQSYPGQLVTVSGGAAPRGAFVVQCIAVGDTTVSVVQGIDYRAQKGALGEFADQVFAAIKSAVE</sequence>
<feature type="chain" id="PRO_5032937816" evidence="1">
    <location>
        <begin position="23"/>
        <end position="126"/>
    </location>
</feature>
<gene>
    <name evidence="2" type="ORF">GL279_16200</name>
</gene>
<dbReference type="RefSeq" id="WP_155065647.1">
    <property type="nucleotide sequence ID" value="NZ_WMIF01000029.1"/>
</dbReference>
<dbReference type="AlphaFoldDB" id="A0A844H5T6"/>
<reference evidence="2 3" key="1">
    <citation type="submission" date="2019-11" db="EMBL/GenBank/DDBJ databases">
        <authorList>
            <person name="Dong K."/>
        </authorList>
    </citation>
    <scope>NUCLEOTIDE SEQUENCE [LARGE SCALE GENOMIC DNA]</scope>
    <source>
        <strain evidence="2 3">JCM 17370</strain>
    </source>
</reference>
<feature type="signal peptide" evidence="1">
    <location>
        <begin position="1"/>
        <end position="22"/>
    </location>
</feature>
<keyword evidence="1" id="KW-0732">Signal</keyword>
<dbReference type="Proteomes" id="UP000442533">
    <property type="component" value="Unassembled WGS sequence"/>
</dbReference>
<keyword evidence="3" id="KW-1185">Reference proteome</keyword>
<accession>A0A844H5T6</accession>
<evidence type="ECO:0000313" key="2">
    <source>
        <dbReference type="EMBL" id="MTH36142.1"/>
    </source>
</evidence>
<name>A0A844H5T6_9RHOB</name>
<dbReference type="OrthoDB" id="8382949at2"/>
<dbReference type="InterPro" id="IPR045752">
    <property type="entry name" value="DUF6180"/>
</dbReference>
<dbReference type="Pfam" id="PF19678">
    <property type="entry name" value="DUF6180"/>
    <property type="match status" value="1"/>
</dbReference>
<comment type="caution">
    <text evidence="2">The sequence shown here is derived from an EMBL/GenBank/DDBJ whole genome shotgun (WGS) entry which is preliminary data.</text>
</comment>
<protein>
    <submittedName>
        <fullName evidence="2">Uncharacterized protein</fullName>
    </submittedName>
</protein>
<evidence type="ECO:0000313" key="3">
    <source>
        <dbReference type="Proteomes" id="UP000442533"/>
    </source>
</evidence>
<proteinExistence type="predicted"/>
<evidence type="ECO:0000256" key="1">
    <source>
        <dbReference type="SAM" id="SignalP"/>
    </source>
</evidence>
<organism evidence="2 3">
    <name type="scientific">Paracoccus limosus</name>
    <dbReference type="NCBI Taxonomy" id="913252"/>
    <lineage>
        <taxon>Bacteria</taxon>
        <taxon>Pseudomonadati</taxon>
        <taxon>Pseudomonadota</taxon>
        <taxon>Alphaproteobacteria</taxon>
        <taxon>Rhodobacterales</taxon>
        <taxon>Paracoccaceae</taxon>
        <taxon>Paracoccus</taxon>
    </lineage>
</organism>